<accession>F6HDH5</accession>
<dbReference type="HOGENOM" id="CLU_2890387_0_0_1"/>
<proteinExistence type="predicted"/>
<dbReference type="EMBL" id="FN595749">
    <property type="protein sequence ID" value="CCB50345.1"/>
    <property type="molecule type" value="Genomic_DNA"/>
</dbReference>
<sequence>MGNHVNAVKLDFSKILPEDTKTELKEAAVISMGTELEAWLGNLEGRELGHSVGSIKGKSKIEM</sequence>
<protein>
    <submittedName>
        <fullName evidence="1">Uncharacterized protein</fullName>
    </submittedName>
</protein>
<dbReference type="STRING" id="29760.F6HDH5"/>
<evidence type="ECO:0000313" key="1">
    <source>
        <dbReference type="EMBL" id="CCB50345.1"/>
    </source>
</evidence>
<reference evidence="2" key="1">
    <citation type="journal article" date="2007" name="Nature">
        <title>The grapevine genome sequence suggests ancestral hexaploidization in major angiosperm phyla.</title>
        <authorList>
            <consortium name="The French-Italian Public Consortium for Grapevine Genome Characterization."/>
            <person name="Jaillon O."/>
            <person name="Aury J.-M."/>
            <person name="Noel B."/>
            <person name="Policriti A."/>
            <person name="Clepet C."/>
            <person name="Casagrande A."/>
            <person name="Choisne N."/>
            <person name="Aubourg S."/>
            <person name="Vitulo N."/>
            <person name="Jubin C."/>
            <person name="Vezzi A."/>
            <person name="Legeai F."/>
            <person name="Hugueney P."/>
            <person name="Dasilva C."/>
            <person name="Horner D."/>
            <person name="Mica E."/>
            <person name="Jublot D."/>
            <person name="Poulain J."/>
            <person name="Bruyere C."/>
            <person name="Billault A."/>
            <person name="Segurens B."/>
            <person name="Gouyvenoux M."/>
            <person name="Ugarte E."/>
            <person name="Cattonaro F."/>
            <person name="Anthouard V."/>
            <person name="Vico V."/>
            <person name="Del Fabbro C."/>
            <person name="Alaux M."/>
            <person name="Di Gaspero G."/>
            <person name="Dumas V."/>
            <person name="Felice N."/>
            <person name="Paillard S."/>
            <person name="Juman I."/>
            <person name="Moroldo M."/>
            <person name="Scalabrin S."/>
            <person name="Canaguier A."/>
            <person name="Le Clainche I."/>
            <person name="Malacrida G."/>
            <person name="Durand E."/>
            <person name="Pesole G."/>
            <person name="Laucou V."/>
            <person name="Chatelet P."/>
            <person name="Merdinoglu D."/>
            <person name="Delledonne M."/>
            <person name="Pezzotti M."/>
            <person name="Lecharny A."/>
            <person name="Scarpelli C."/>
            <person name="Artiguenave F."/>
            <person name="Pe M.E."/>
            <person name="Valle G."/>
            <person name="Morgante M."/>
            <person name="Caboche M."/>
            <person name="Adam-Blondon A.-F."/>
            <person name="Weissenbach J."/>
            <person name="Quetier F."/>
            <person name="Wincker P."/>
        </authorList>
    </citation>
    <scope>NUCLEOTIDE SEQUENCE [LARGE SCALE GENOMIC DNA]</scope>
    <source>
        <strain evidence="2">cv. Pinot noir / PN40024</strain>
    </source>
</reference>
<gene>
    <name evidence="1" type="ordered locus">VIT_05s0020g01870</name>
</gene>
<dbReference type="AlphaFoldDB" id="F6HDH5"/>
<dbReference type="InParanoid" id="F6HDH5"/>
<dbReference type="Proteomes" id="UP000009183">
    <property type="component" value="Chromosome 5"/>
</dbReference>
<organism evidence="1 2">
    <name type="scientific">Vitis vinifera</name>
    <name type="common">Grape</name>
    <dbReference type="NCBI Taxonomy" id="29760"/>
    <lineage>
        <taxon>Eukaryota</taxon>
        <taxon>Viridiplantae</taxon>
        <taxon>Streptophyta</taxon>
        <taxon>Embryophyta</taxon>
        <taxon>Tracheophyta</taxon>
        <taxon>Spermatophyta</taxon>
        <taxon>Magnoliopsida</taxon>
        <taxon>eudicotyledons</taxon>
        <taxon>Gunneridae</taxon>
        <taxon>Pentapetalae</taxon>
        <taxon>rosids</taxon>
        <taxon>Vitales</taxon>
        <taxon>Vitaceae</taxon>
        <taxon>Viteae</taxon>
        <taxon>Vitis</taxon>
    </lineage>
</organism>
<evidence type="ECO:0000313" key="2">
    <source>
        <dbReference type="Proteomes" id="UP000009183"/>
    </source>
</evidence>
<keyword evidence="2" id="KW-1185">Reference proteome</keyword>
<dbReference type="PaxDb" id="29760-VIT_05s0020g01870.t01"/>
<name>F6HDH5_VITVI</name>